<sequence>MDQRRGREIARKSQSTFLWGGLCRVMRILFCAGFWLPTSSALTPEVTASSEKSRSPNTRHKQISPEFQLLMQTAPRPVNGMVKTYDNKNRTFQRPYSAKTVFFYKDNDVYFTGVRVPVTKARYRTIDSLLDDLNSNIELPFGVRHLYTPYGRTPVKTVDDLKHMGK</sequence>
<dbReference type="PANTHER" id="PTHR23005">
    <property type="entry name" value="RETINITIS PIGMENTOSA 1 PROTEIN"/>
    <property type="match status" value="1"/>
</dbReference>
<dbReference type="PROSITE" id="PS50309">
    <property type="entry name" value="DC"/>
    <property type="match status" value="1"/>
</dbReference>
<dbReference type="GO" id="GO:0035082">
    <property type="term" value="P:axoneme assembly"/>
    <property type="evidence" value="ECO:0007669"/>
    <property type="project" value="TreeGrafter"/>
</dbReference>
<keyword evidence="4" id="KW-0677">Repeat</keyword>
<evidence type="ECO:0000256" key="2">
    <source>
        <dbReference type="ARBA" id="ARBA00004496"/>
    </source>
</evidence>
<dbReference type="SUPFAM" id="SSF89837">
    <property type="entry name" value="Doublecortin (DC)"/>
    <property type="match status" value="1"/>
</dbReference>
<dbReference type="Proteomes" id="UP000095284">
    <property type="component" value="Unplaced"/>
</dbReference>
<dbReference type="InterPro" id="IPR003533">
    <property type="entry name" value="Doublecortin_dom"/>
</dbReference>
<dbReference type="GO" id="GO:0042461">
    <property type="term" value="P:photoreceptor cell development"/>
    <property type="evidence" value="ECO:0007669"/>
    <property type="project" value="TreeGrafter"/>
</dbReference>
<dbReference type="SMART" id="SM00537">
    <property type="entry name" value="DCX"/>
    <property type="match status" value="1"/>
</dbReference>
<accession>A0A1I7RVT0</accession>
<reference evidence="8" key="1">
    <citation type="submission" date="2016-11" db="UniProtKB">
        <authorList>
            <consortium name="WormBaseParasite"/>
        </authorList>
    </citation>
    <scope>IDENTIFICATION</scope>
</reference>
<comment type="subcellular location">
    <subcellularLocation>
        <location evidence="1">Cell projection</location>
    </subcellularLocation>
    <subcellularLocation>
        <location evidence="2">Cytoplasm</location>
    </subcellularLocation>
</comment>
<evidence type="ECO:0000256" key="3">
    <source>
        <dbReference type="ARBA" id="ARBA00022490"/>
    </source>
</evidence>
<evidence type="ECO:0000256" key="5">
    <source>
        <dbReference type="ARBA" id="ARBA00023273"/>
    </source>
</evidence>
<keyword evidence="5" id="KW-0966">Cell projection</keyword>
<dbReference type="PANTHER" id="PTHR23005:SF4">
    <property type="entry name" value="OXYGEN-REGULATED PROTEIN 1"/>
    <property type="match status" value="1"/>
</dbReference>
<dbReference type="AlphaFoldDB" id="A0A1I7RVT0"/>
<organism evidence="7 8">
    <name type="scientific">Bursaphelenchus xylophilus</name>
    <name type="common">Pinewood nematode worm</name>
    <name type="synonym">Aphelenchoides xylophilus</name>
    <dbReference type="NCBI Taxonomy" id="6326"/>
    <lineage>
        <taxon>Eukaryota</taxon>
        <taxon>Metazoa</taxon>
        <taxon>Ecdysozoa</taxon>
        <taxon>Nematoda</taxon>
        <taxon>Chromadorea</taxon>
        <taxon>Rhabditida</taxon>
        <taxon>Tylenchina</taxon>
        <taxon>Tylenchomorpha</taxon>
        <taxon>Aphelenchoidea</taxon>
        <taxon>Aphelenchoididae</taxon>
        <taxon>Bursaphelenchus</taxon>
    </lineage>
</organism>
<dbReference type="GO" id="GO:0005930">
    <property type="term" value="C:axoneme"/>
    <property type="evidence" value="ECO:0007669"/>
    <property type="project" value="TreeGrafter"/>
</dbReference>
<dbReference type="WBParaSite" id="BXY_0484200.1">
    <property type="protein sequence ID" value="BXY_0484200.1"/>
    <property type="gene ID" value="BXY_0484200"/>
</dbReference>
<dbReference type="GO" id="GO:0043005">
    <property type="term" value="C:neuron projection"/>
    <property type="evidence" value="ECO:0007669"/>
    <property type="project" value="UniProtKB-ARBA"/>
</dbReference>
<protein>
    <submittedName>
        <fullName evidence="8">Doublecortin domain-containing protein</fullName>
    </submittedName>
</protein>
<evidence type="ECO:0000256" key="4">
    <source>
        <dbReference type="ARBA" id="ARBA00022737"/>
    </source>
</evidence>
<evidence type="ECO:0000313" key="7">
    <source>
        <dbReference type="Proteomes" id="UP000095284"/>
    </source>
</evidence>
<dbReference type="eggNOG" id="ENOG502SVUR">
    <property type="taxonomic scope" value="Eukaryota"/>
</dbReference>
<evidence type="ECO:0000256" key="1">
    <source>
        <dbReference type="ARBA" id="ARBA00004316"/>
    </source>
</evidence>
<evidence type="ECO:0000259" key="6">
    <source>
        <dbReference type="PROSITE" id="PS50309"/>
    </source>
</evidence>
<dbReference type="GO" id="GO:0035556">
    <property type="term" value="P:intracellular signal transduction"/>
    <property type="evidence" value="ECO:0007669"/>
    <property type="project" value="InterPro"/>
</dbReference>
<dbReference type="Gene3D" id="3.10.20.230">
    <property type="entry name" value="Doublecortin domain"/>
    <property type="match status" value="1"/>
</dbReference>
<keyword evidence="3" id="KW-0963">Cytoplasm</keyword>
<feature type="domain" description="Doublecortin" evidence="6">
    <location>
        <begin position="99"/>
        <end position="166"/>
    </location>
</feature>
<dbReference type="InterPro" id="IPR036572">
    <property type="entry name" value="Doublecortin_dom_sf"/>
</dbReference>
<evidence type="ECO:0000313" key="8">
    <source>
        <dbReference type="WBParaSite" id="BXY_0484200.1"/>
    </source>
</evidence>
<name>A0A1I7RVT0_BURXY</name>
<dbReference type="Pfam" id="PF03607">
    <property type="entry name" value="DCX"/>
    <property type="match status" value="1"/>
</dbReference>
<proteinExistence type="predicted"/>